<dbReference type="PANTHER" id="PTHR43491">
    <property type="entry name" value="UDP-N-ACETYL-D-MANNOSAMINE DEHYDROGENASE"/>
    <property type="match status" value="1"/>
</dbReference>
<organism evidence="6 7">
    <name type="scientific">Emticicia aquatica</name>
    <dbReference type="NCBI Taxonomy" id="1681835"/>
    <lineage>
        <taxon>Bacteria</taxon>
        <taxon>Pseudomonadati</taxon>
        <taxon>Bacteroidota</taxon>
        <taxon>Cytophagia</taxon>
        <taxon>Cytophagales</taxon>
        <taxon>Leadbetterellaceae</taxon>
        <taxon>Emticicia</taxon>
    </lineage>
</organism>
<gene>
    <name evidence="6" type="primary">wecC</name>
    <name evidence="6" type="ORF">EMA8858_00918</name>
</gene>
<dbReference type="PIRSF" id="PIRSF500136">
    <property type="entry name" value="UDP_ManNAc_DH"/>
    <property type="match status" value="1"/>
</dbReference>
<dbReference type="GO" id="GO:0089714">
    <property type="term" value="F:UDP-N-acetyl-D-mannosamine dehydrogenase activity"/>
    <property type="evidence" value="ECO:0007669"/>
    <property type="project" value="UniProtKB-EC"/>
</dbReference>
<dbReference type="PANTHER" id="PTHR43491:SF2">
    <property type="entry name" value="UDP-N-ACETYL-D-MANNOSAMINE DEHYDROGENASE"/>
    <property type="match status" value="1"/>
</dbReference>
<dbReference type="NCBIfam" id="TIGR03026">
    <property type="entry name" value="NDP-sugDHase"/>
    <property type="match status" value="1"/>
</dbReference>
<evidence type="ECO:0000313" key="6">
    <source>
        <dbReference type="EMBL" id="CAH0994806.1"/>
    </source>
</evidence>
<comment type="similarity">
    <text evidence="1 4">Belongs to the UDP-glucose/GDP-mannose dehydrogenase family.</text>
</comment>
<evidence type="ECO:0000313" key="7">
    <source>
        <dbReference type="Proteomes" id="UP000837932"/>
    </source>
</evidence>
<feature type="domain" description="UDP-glucose/GDP-mannose dehydrogenase C-terminal" evidence="5">
    <location>
        <begin position="315"/>
        <end position="406"/>
    </location>
</feature>
<keyword evidence="7" id="KW-1185">Reference proteome</keyword>
<comment type="caution">
    <text evidence="6">The sequence shown here is derived from an EMBL/GenBank/DDBJ whole genome shotgun (WGS) entry which is preliminary data.</text>
</comment>
<dbReference type="EC" id="1.1.1.336" evidence="6"/>
<dbReference type="EMBL" id="CAKLPY010000001">
    <property type="protein sequence ID" value="CAH0994806.1"/>
    <property type="molecule type" value="Genomic_DNA"/>
</dbReference>
<dbReference type="InterPro" id="IPR014026">
    <property type="entry name" value="UDP-Glc/GDP-Man_DH_dimer"/>
</dbReference>
<sequence>MSESTLKENKIAVIGLGNIGLPLAIEFGKKYKTMGFDVDEDRILSLKNGIDARNPSTNKLSISENIIFTNVLENLQNCNIYIISVETAVDFSGKPNLDSLLIATKNIALLLKKNDLVIFESTVFPGCTENICVPILEQFSALKFNIDFFVGYSPERINTADPIHTLVNTVKITAGSDAATAQKVDQLYQSIVESTHSVSSIKVAEAAKLLENAQRDINIAFMNNVANILSKSDIPFDEVWNASSSKWNFLKFHTGLVGGDCLPLASHYLNYLSEENENVLSISRKINDAFPQTIANLVMKQLKQTFPNEKKPNILILGITYKPNTPSVKGSLVPILVNILLENQLNVKVYDPMSVFVDNYFVTNIDDENHYHLIIKATHHQIFEKIEFPKIGKEGYLIFDINQFAFKKN</sequence>
<name>A0ABN8ESA1_9BACT</name>
<dbReference type="InterPro" id="IPR036291">
    <property type="entry name" value="NAD(P)-bd_dom_sf"/>
</dbReference>
<dbReference type="Pfam" id="PF00984">
    <property type="entry name" value="UDPG_MGDP_dh"/>
    <property type="match status" value="1"/>
</dbReference>
<accession>A0ABN8ESA1</accession>
<dbReference type="SMART" id="SM00984">
    <property type="entry name" value="UDPG_MGDP_dh_C"/>
    <property type="match status" value="1"/>
</dbReference>
<evidence type="ECO:0000256" key="3">
    <source>
        <dbReference type="ARBA" id="ARBA00023027"/>
    </source>
</evidence>
<protein>
    <submittedName>
        <fullName evidence="6">UDP-N-acetyl-D-mannosamine dehydrogenase</fullName>
        <ecNumber evidence="6">1.1.1.336</ecNumber>
    </submittedName>
</protein>
<dbReference type="Pfam" id="PF03720">
    <property type="entry name" value="UDPG_MGDP_dh_C"/>
    <property type="match status" value="1"/>
</dbReference>
<dbReference type="Gene3D" id="3.40.50.720">
    <property type="entry name" value="NAD(P)-binding Rossmann-like Domain"/>
    <property type="match status" value="2"/>
</dbReference>
<dbReference type="InterPro" id="IPR028359">
    <property type="entry name" value="UDP_ManNAc/GlcNAc_DH"/>
</dbReference>
<reference evidence="6" key="1">
    <citation type="submission" date="2021-12" db="EMBL/GenBank/DDBJ databases">
        <authorList>
            <person name="Rodrigo-Torres L."/>
            <person name="Arahal R. D."/>
            <person name="Lucena T."/>
        </authorList>
    </citation>
    <scope>NUCLEOTIDE SEQUENCE</scope>
    <source>
        <strain evidence="6">CECT 8858</strain>
    </source>
</reference>
<proteinExistence type="inferred from homology"/>
<evidence type="ECO:0000256" key="2">
    <source>
        <dbReference type="ARBA" id="ARBA00023002"/>
    </source>
</evidence>
<evidence type="ECO:0000256" key="4">
    <source>
        <dbReference type="PIRNR" id="PIRNR000124"/>
    </source>
</evidence>
<evidence type="ECO:0000259" key="5">
    <source>
        <dbReference type="SMART" id="SM00984"/>
    </source>
</evidence>
<evidence type="ECO:0000256" key="1">
    <source>
        <dbReference type="ARBA" id="ARBA00006601"/>
    </source>
</evidence>
<dbReference type="Pfam" id="PF03721">
    <property type="entry name" value="UDPG_MGDP_dh_N"/>
    <property type="match status" value="1"/>
</dbReference>
<keyword evidence="3" id="KW-0520">NAD</keyword>
<keyword evidence="2 6" id="KW-0560">Oxidoreductase</keyword>
<dbReference type="InterPro" id="IPR001732">
    <property type="entry name" value="UDP-Glc/GDP-Man_DH_N"/>
</dbReference>
<dbReference type="SUPFAM" id="SSF51735">
    <property type="entry name" value="NAD(P)-binding Rossmann-fold domains"/>
    <property type="match status" value="1"/>
</dbReference>
<dbReference type="InterPro" id="IPR017476">
    <property type="entry name" value="UDP-Glc/GDP-Man"/>
</dbReference>
<dbReference type="SUPFAM" id="SSF52413">
    <property type="entry name" value="UDP-glucose/GDP-mannose dehydrogenase C-terminal domain"/>
    <property type="match status" value="1"/>
</dbReference>
<dbReference type="RefSeq" id="WP_238804899.1">
    <property type="nucleotide sequence ID" value="NZ_CAKLPY010000001.1"/>
</dbReference>
<dbReference type="InterPro" id="IPR036220">
    <property type="entry name" value="UDP-Glc/GDP-Man_DH_C_sf"/>
</dbReference>
<dbReference type="InterPro" id="IPR008927">
    <property type="entry name" value="6-PGluconate_DH-like_C_sf"/>
</dbReference>
<dbReference type="SUPFAM" id="SSF48179">
    <property type="entry name" value="6-phosphogluconate dehydrogenase C-terminal domain-like"/>
    <property type="match status" value="1"/>
</dbReference>
<dbReference type="PIRSF" id="PIRSF000124">
    <property type="entry name" value="UDPglc_GDPman_dh"/>
    <property type="match status" value="1"/>
</dbReference>
<dbReference type="Proteomes" id="UP000837932">
    <property type="component" value="Unassembled WGS sequence"/>
</dbReference>
<dbReference type="InterPro" id="IPR014027">
    <property type="entry name" value="UDP-Glc/GDP-Man_DH_C"/>
</dbReference>